<name>W2QHB9_PHYN3</name>
<evidence type="ECO:0000313" key="1">
    <source>
        <dbReference type="EMBL" id="ETN11675.1"/>
    </source>
</evidence>
<dbReference type="SUPFAM" id="SSF56112">
    <property type="entry name" value="Protein kinase-like (PK-like)"/>
    <property type="match status" value="1"/>
</dbReference>
<reference evidence="2" key="1">
    <citation type="submission" date="2011-12" db="EMBL/GenBank/DDBJ databases">
        <authorList>
            <consortium name="The Broad Institute Genome Sequencing Platform"/>
            <person name="Russ C."/>
            <person name="Tyler B."/>
            <person name="Panabieres F."/>
            <person name="Shan W."/>
            <person name="Tripathy S."/>
            <person name="Grunwald N."/>
            <person name="Machado M."/>
            <person name="Young S.K."/>
            <person name="Zeng Q."/>
            <person name="Gargeya S."/>
            <person name="Fitzgerald M."/>
            <person name="Haas B."/>
            <person name="Abouelleil A."/>
            <person name="Alvarado L."/>
            <person name="Arachchi H.M."/>
            <person name="Berlin A."/>
            <person name="Chapman S.B."/>
            <person name="Gearin G."/>
            <person name="Goldberg J."/>
            <person name="Griggs A."/>
            <person name="Gujja S."/>
            <person name="Hansen M."/>
            <person name="Heiman D."/>
            <person name="Howarth C."/>
            <person name="Larimer J."/>
            <person name="Lui A."/>
            <person name="MacDonald P.J.P."/>
            <person name="McCowen C."/>
            <person name="Montmayeur A."/>
            <person name="Murphy C."/>
            <person name="Neiman D."/>
            <person name="Pearson M."/>
            <person name="Priest M."/>
            <person name="Roberts A."/>
            <person name="Saif S."/>
            <person name="Shea T."/>
            <person name="Sisk P."/>
            <person name="Stolte C."/>
            <person name="Sykes S."/>
            <person name="Wortman J."/>
            <person name="Nusbaum C."/>
            <person name="Birren B."/>
        </authorList>
    </citation>
    <scope>NUCLEOTIDE SEQUENCE [LARGE SCALE GENOMIC DNA]</scope>
    <source>
        <strain evidence="2">INRA-310</strain>
    </source>
</reference>
<reference evidence="1 2" key="2">
    <citation type="submission" date="2013-11" db="EMBL/GenBank/DDBJ databases">
        <title>The Genome Sequence of Phytophthora parasitica INRA-310.</title>
        <authorList>
            <consortium name="The Broad Institute Genomics Platform"/>
            <person name="Russ C."/>
            <person name="Tyler B."/>
            <person name="Panabieres F."/>
            <person name="Shan W."/>
            <person name="Tripathy S."/>
            <person name="Grunwald N."/>
            <person name="Machado M."/>
            <person name="Johnson C.S."/>
            <person name="Arredondo F."/>
            <person name="Hong C."/>
            <person name="Coffey M."/>
            <person name="Young S.K."/>
            <person name="Zeng Q."/>
            <person name="Gargeya S."/>
            <person name="Fitzgerald M."/>
            <person name="Abouelleil A."/>
            <person name="Alvarado L."/>
            <person name="Chapman S.B."/>
            <person name="Gainer-Dewar J."/>
            <person name="Goldberg J."/>
            <person name="Griggs A."/>
            <person name="Gujja S."/>
            <person name="Hansen M."/>
            <person name="Howarth C."/>
            <person name="Imamovic A."/>
            <person name="Ireland A."/>
            <person name="Larimer J."/>
            <person name="McCowan C."/>
            <person name="Murphy C."/>
            <person name="Pearson M."/>
            <person name="Poon T.W."/>
            <person name="Priest M."/>
            <person name="Roberts A."/>
            <person name="Saif S."/>
            <person name="Shea T."/>
            <person name="Sykes S."/>
            <person name="Wortman J."/>
            <person name="Nusbaum C."/>
            <person name="Birren B."/>
        </authorList>
    </citation>
    <scope>NUCLEOTIDE SEQUENCE [LARGE SCALE GENOMIC DNA]</scope>
    <source>
        <strain evidence="1 2">INRA-310</strain>
    </source>
</reference>
<dbReference type="STRING" id="761204.W2QHB9"/>
<dbReference type="VEuPathDB" id="FungiDB:PPTG_22517"/>
<evidence type="ECO:0008006" key="3">
    <source>
        <dbReference type="Google" id="ProtNLM"/>
    </source>
</evidence>
<dbReference type="Proteomes" id="UP000018817">
    <property type="component" value="Unassembled WGS sequence"/>
</dbReference>
<dbReference type="GeneID" id="20191116"/>
<evidence type="ECO:0000313" key="2">
    <source>
        <dbReference type="Proteomes" id="UP000018817"/>
    </source>
</evidence>
<dbReference type="InterPro" id="IPR011009">
    <property type="entry name" value="Kinase-like_dom_sf"/>
</dbReference>
<dbReference type="EMBL" id="KI669578">
    <property type="protein sequence ID" value="ETN11675.1"/>
    <property type="molecule type" value="Genomic_DNA"/>
</dbReference>
<dbReference type="RefSeq" id="XP_008903008.1">
    <property type="nucleotide sequence ID" value="XM_008904760.1"/>
</dbReference>
<gene>
    <name evidence="1" type="ORF">PPTG_22517</name>
</gene>
<proteinExistence type="predicted"/>
<dbReference type="AlphaFoldDB" id="W2QHB9"/>
<dbReference type="Gene3D" id="1.10.510.10">
    <property type="entry name" value="Transferase(Phosphotransferase) domain 1"/>
    <property type="match status" value="1"/>
</dbReference>
<sequence length="47" mass="5267">MKGLHHPNIVLFMDSCSKPPTLLLVTELLANGSFFDIHHKMPRPDPA</sequence>
<accession>W2QHB9</accession>
<organism evidence="1 2">
    <name type="scientific">Phytophthora nicotianae (strain INRA-310)</name>
    <name type="common">Phytophthora parasitica</name>
    <dbReference type="NCBI Taxonomy" id="761204"/>
    <lineage>
        <taxon>Eukaryota</taxon>
        <taxon>Sar</taxon>
        <taxon>Stramenopiles</taxon>
        <taxon>Oomycota</taxon>
        <taxon>Peronosporomycetes</taxon>
        <taxon>Peronosporales</taxon>
        <taxon>Peronosporaceae</taxon>
        <taxon>Phytophthora</taxon>
    </lineage>
</organism>
<protein>
    <recommendedName>
        <fullName evidence="3">Protein kinase domain-containing protein</fullName>
    </recommendedName>
</protein>